<evidence type="ECO:0000256" key="1">
    <source>
        <dbReference type="SAM" id="MobiDB-lite"/>
    </source>
</evidence>
<evidence type="ECO:0000313" key="2">
    <source>
        <dbReference type="EMBL" id="VEL11639.1"/>
    </source>
</evidence>
<evidence type="ECO:0000313" key="3">
    <source>
        <dbReference type="Proteomes" id="UP000784294"/>
    </source>
</evidence>
<dbReference type="EMBL" id="CAAALY010012380">
    <property type="protein sequence ID" value="VEL11639.1"/>
    <property type="molecule type" value="Genomic_DNA"/>
</dbReference>
<name>A0A448WH36_9PLAT</name>
<organism evidence="2 3">
    <name type="scientific">Protopolystoma xenopodis</name>
    <dbReference type="NCBI Taxonomy" id="117903"/>
    <lineage>
        <taxon>Eukaryota</taxon>
        <taxon>Metazoa</taxon>
        <taxon>Spiralia</taxon>
        <taxon>Lophotrochozoa</taxon>
        <taxon>Platyhelminthes</taxon>
        <taxon>Monogenea</taxon>
        <taxon>Polyopisthocotylea</taxon>
        <taxon>Polystomatidea</taxon>
        <taxon>Polystomatidae</taxon>
        <taxon>Protopolystoma</taxon>
    </lineage>
</organism>
<accession>A0A448WH36</accession>
<keyword evidence="3" id="KW-1185">Reference proteome</keyword>
<dbReference type="AlphaFoldDB" id="A0A448WH36"/>
<feature type="region of interest" description="Disordered" evidence="1">
    <location>
        <begin position="114"/>
        <end position="133"/>
    </location>
</feature>
<protein>
    <submittedName>
        <fullName evidence="2">Uncharacterized protein</fullName>
    </submittedName>
</protein>
<proteinExistence type="predicted"/>
<reference evidence="2" key="1">
    <citation type="submission" date="2018-11" db="EMBL/GenBank/DDBJ databases">
        <authorList>
            <consortium name="Pathogen Informatics"/>
        </authorList>
    </citation>
    <scope>NUCLEOTIDE SEQUENCE</scope>
</reference>
<gene>
    <name evidence="2" type="ORF">PXEA_LOCUS5079</name>
</gene>
<dbReference type="Proteomes" id="UP000784294">
    <property type="component" value="Unassembled WGS sequence"/>
</dbReference>
<comment type="caution">
    <text evidence="2">The sequence shown here is derived from an EMBL/GenBank/DDBJ whole genome shotgun (WGS) entry which is preliminary data.</text>
</comment>
<sequence length="156" mass="15942">MLETATLIRAKCHTSVGFLPSPATVVPTSMASGSGLESLPLLDDDLLLLPAVPTDRLDNLDAAITPGADSETLAGGIDNCEAGVTVEEPQSPVFPDSSSSSTCSVVQYVTSAAATSKEEPEEVFADPGNTSGNLSTETNEALAAGAMGYVHVMRSL</sequence>